<dbReference type="EMBL" id="AP019308">
    <property type="protein sequence ID" value="BBH22069.1"/>
    <property type="molecule type" value="Genomic_DNA"/>
</dbReference>
<protein>
    <submittedName>
        <fullName evidence="1">Uncharacterized protein</fullName>
    </submittedName>
</protein>
<gene>
    <name evidence="1" type="ORF">Back11_34140</name>
</gene>
<evidence type="ECO:0000313" key="2">
    <source>
        <dbReference type="Proteomes" id="UP000275368"/>
    </source>
</evidence>
<keyword evidence="2" id="KW-1185">Reference proteome</keyword>
<dbReference type="Proteomes" id="UP000275368">
    <property type="component" value="Chromosome"/>
</dbReference>
<evidence type="ECO:0000313" key="1">
    <source>
        <dbReference type="EMBL" id="BBH22069.1"/>
    </source>
</evidence>
<reference evidence="1 2" key="1">
    <citation type="submission" date="2018-11" db="EMBL/GenBank/DDBJ databases">
        <title>Complete genome sequence of Paenibacillus baekrokdamisoli strain KCTC 33723.</title>
        <authorList>
            <person name="Kang S.W."/>
            <person name="Lee K.C."/>
            <person name="Kim K.K."/>
            <person name="Kim J.S."/>
            <person name="Kim D.S."/>
            <person name="Ko S.H."/>
            <person name="Yang S.H."/>
            <person name="Lee J.S."/>
        </authorList>
    </citation>
    <scope>NUCLEOTIDE SEQUENCE [LARGE SCALE GENOMIC DNA]</scope>
    <source>
        <strain evidence="1 2">KCTC 33723</strain>
    </source>
</reference>
<dbReference type="KEGG" id="pbk:Back11_34140"/>
<proteinExistence type="predicted"/>
<sequence length="74" mass="8345">MINQIYATPKLVKFGKSKDLIQGSCGWGAENVYLDKTDYHEYVTKKCVGTNCEYVTICSIQDLPHTCAQNYNCS</sequence>
<accession>A0A3G9JGG9</accession>
<dbReference type="AlphaFoldDB" id="A0A3G9JGG9"/>
<organism evidence="1 2">
    <name type="scientific">Paenibacillus baekrokdamisoli</name>
    <dbReference type="NCBI Taxonomy" id="1712516"/>
    <lineage>
        <taxon>Bacteria</taxon>
        <taxon>Bacillati</taxon>
        <taxon>Bacillota</taxon>
        <taxon>Bacilli</taxon>
        <taxon>Bacillales</taxon>
        <taxon>Paenibacillaceae</taxon>
        <taxon>Paenibacillus</taxon>
    </lineage>
</organism>
<name>A0A3G9JGG9_9BACL</name>